<accession>A0A5A8F6G0</accession>
<evidence type="ECO:0000313" key="9">
    <source>
        <dbReference type="EMBL" id="KAA0259390.1"/>
    </source>
</evidence>
<dbReference type="Gene3D" id="3.30.420.270">
    <property type="match status" value="1"/>
</dbReference>
<evidence type="ECO:0000256" key="1">
    <source>
        <dbReference type="ARBA" id="ARBA00004162"/>
    </source>
</evidence>
<dbReference type="GO" id="GO:0015031">
    <property type="term" value="P:protein transport"/>
    <property type="evidence" value="ECO:0007669"/>
    <property type="project" value="UniProtKB-KW"/>
</dbReference>
<comment type="similarity">
    <text evidence="2 7">Belongs to the ExbD/TolR family.</text>
</comment>
<evidence type="ECO:0000256" key="7">
    <source>
        <dbReference type="RuleBase" id="RU003879"/>
    </source>
</evidence>
<gene>
    <name evidence="9" type="ORF">FHQ18_00495</name>
</gene>
<dbReference type="RefSeq" id="WP_149265211.1">
    <property type="nucleotide sequence ID" value="NZ_VFJB01000001.1"/>
</dbReference>
<dbReference type="OrthoDB" id="8858387at2"/>
<dbReference type="PANTHER" id="PTHR30558">
    <property type="entry name" value="EXBD MEMBRANE COMPONENT OF PMF-DRIVEN MACROMOLECULE IMPORT SYSTEM"/>
    <property type="match status" value="1"/>
</dbReference>
<dbReference type="GO" id="GO:0005886">
    <property type="term" value="C:plasma membrane"/>
    <property type="evidence" value="ECO:0007669"/>
    <property type="project" value="UniProtKB-SubCell"/>
</dbReference>
<evidence type="ECO:0000256" key="8">
    <source>
        <dbReference type="SAM" id="Phobius"/>
    </source>
</evidence>
<reference evidence="9 10" key="1">
    <citation type="submission" date="2019-06" db="EMBL/GenBank/DDBJ databases">
        <title>Genomic insights into carbon and energy metabolism of Deferribacter autotrophicus revealed new metabolic traits in the phylum Deferribacteres.</title>
        <authorList>
            <person name="Slobodkin A.I."/>
            <person name="Slobodkina G.B."/>
            <person name="Allioux M."/>
            <person name="Alain K."/>
            <person name="Jebbar M."/>
            <person name="Shadrin V."/>
            <person name="Kublanov I.V."/>
            <person name="Toshchakov S.V."/>
            <person name="Bonch-Osmolovskaya E.A."/>
        </authorList>
    </citation>
    <scope>NUCLEOTIDE SEQUENCE [LARGE SCALE GENOMIC DNA]</scope>
    <source>
        <strain evidence="9 10">SL50</strain>
    </source>
</reference>
<name>A0A5A8F6G0_9BACT</name>
<evidence type="ECO:0000256" key="5">
    <source>
        <dbReference type="ARBA" id="ARBA00022989"/>
    </source>
</evidence>
<dbReference type="EMBL" id="VFJB01000001">
    <property type="protein sequence ID" value="KAA0259390.1"/>
    <property type="molecule type" value="Genomic_DNA"/>
</dbReference>
<keyword evidence="7" id="KW-0813">Transport</keyword>
<keyword evidence="5 8" id="KW-1133">Transmembrane helix</keyword>
<evidence type="ECO:0000313" key="10">
    <source>
        <dbReference type="Proteomes" id="UP000322876"/>
    </source>
</evidence>
<evidence type="ECO:0000256" key="6">
    <source>
        <dbReference type="ARBA" id="ARBA00023136"/>
    </source>
</evidence>
<proteinExistence type="inferred from homology"/>
<keyword evidence="6 8" id="KW-0472">Membrane</keyword>
<comment type="subcellular location">
    <subcellularLocation>
        <location evidence="1">Cell membrane</location>
        <topology evidence="1">Single-pass membrane protein</topology>
    </subcellularLocation>
    <subcellularLocation>
        <location evidence="7">Cell membrane</location>
        <topology evidence="7">Single-pass type II membrane protein</topology>
    </subcellularLocation>
</comment>
<evidence type="ECO:0000256" key="2">
    <source>
        <dbReference type="ARBA" id="ARBA00005811"/>
    </source>
</evidence>
<keyword evidence="3" id="KW-1003">Cell membrane</keyword>
<feature type="transmembrane region" description="Helical" evidence="8">
    <location>
        <begin position="12"/>
        <end position="38"/>
    </location>
</feature>
<dbReference type="AlphaFoldDB" id="A0A5A8F6G0"/>
<keyword evidence="10" id="KW-1185">Reference proteome</keyword>
<dbReference type="Proteomes" id="UP000322876">
    <property type="component" value="Unassembled WGS sequence"/>
</dbReference>
<evidence type="ECO:0000256" key="3">
    <source>
        <dbReference type="ARBA" id="ARBA00022475"/>
    </source>
</evidence>
<sequence>MKFSNKRNDRGLEINLTPLIDVVFLLLIFFMVSTTFIYTNALKVDLPKAKGDEQTVNKNIVVVVDSNNQIFVGKKKVPKFALYRVMKDLKEKNPNIPIILQADKNAKHGTVVFVMDQCKKAGFDRFTIAVEEE</sequence>
<dbReference type="Pfam" id="PF02472">
    <property type="entry name" value="ExbD"/>
    <property type="match status" value="1"/>
</dbReference>
<keyword evidence="4 7" id="KW-0812">Transmembrane</keyword>
<keyword evidence="7" id="KW-0653">Protein transport</keyword>
<organism evidence="9 10">
    <name type="scientific">Deferribacter autotrophicus</name>
    <dbReference type="NCBI Taxonomy" id="500465"/>
    <lineage>
        <taxon>Bacteria</taxon>
        <taxon>Pseudomonadati</taxon>
        <taxon>Deferribacterota</taxon>
        <taxon>Deferribacteres</taxon>
        <taxon>Deferribacterales</taxon>
        <taxon>Deferribacteraceae</taxon>
        <taxon>Deferribacter</taxon>
    </lineage>
</organism>
<comment type="caution">
    <text evidence="9">The sequence shown here is derived from an EMBL/GenBank/DDBJ whole genome shotgun (WGS) entry which is preliminary data.</text>
</comment>
<dbReference type="InterPro" id="IPR003400">
    <property type="entry name" value="ExbD"/>
</dbReference>
<protein>
    <submittedName>
        <fullName evidence="9">Biopolymer transporter ExbD</fullName>
    </submittedName>
</protein>
<dbReference type="GO" id="GO:0022857">
    <property type="term" value="F:transmembrane transporter activity"/>
    <property type="evidence" value="ECO:0007669"/>
    <property type="project" value="InterPro"/>
</dbReference>
<evidence type="ECO:0000256" key="4">
    <source>
        <dbReference type="ARBA" id="ARBA00022692"/>
    </source>
</evidence>
<dbReference type="PANTHER" id="PTHR30558:SF3">
    <property type="entry name" value="BIOPOLYMER TRANSPORT PROTEIN EXBD-RELATED"/>
    <property type="match status" value="1"/>
</dbReference>